<sequence>MGFFGIIVAAVAAAFLAAMLFTCHSNYLTSINSTLNLTKRLGLKGQFSPDDIKANNAILRKKLSTFVKGQVIIEEMQKHNTLPGSQQRGSETLESL</sequence>
<evidence type="ECO:0000313" key="1">
    <source>
        <dbReference type="EMBL" id="BDT63009.1"/>
    </source>
</evidence>
<dbReference type="EMBL" id="LC738880">
    <property type="protein sequence ID" value="BDT63009.1"/>
    <property type="molecule type" value="Genomic_DNA"/>
</dbReference>
<organism evidence="1">
    <name type="scientific">Trachysalambria curvirostris nimavirus</name>
    <dbReference type="NCBI Taxonomy" id="2984282"/>
    <lineage>
        <taxon>Viruses</taxon>
        <taxon>Viruses incertae sedis</taxon>
        <taxon>Naldaviricetes</taxon>
        <taxon>Nimaviridae</taxon>
    </lineage>
</organism>
<protein>
    <submittedName>
        <fullName evidence="1">Wsv321-like protein</fullName>
    </submittedName>
</protein>
<reference evidence="1" key="1">
    <citation type="submission" date="2022-10" db="EMBL/GenBank/DDBJ databases">
        <title>Genome sequences of endogenous nimaviruses in decapod crustaceans.</title>
        <authorList>
            <person name="Kawato S."/>
            <person name="Nozaki R."/>
            <person name="Kondo H."/>
            <person name="Hirono I."/>
        </authorList>
    </citation>
    <scope>NUCLEOTIDE SEQUENCE</scope>
    <source>
        <strain evidence="1">Ube2021</strain>
    </source>
</reference>
<accession>A0A9C7CFT8</accession>
<proteinExistence type="predicted"/>
<name>A0A9C7CFT8_9VIRU</name>